<proteinExistence type="predicted"/>
<dbReference type="PRINTS" id="PR00344">
    <property type="entry name" value="BCTRLSENSOR"/>
</dbReference>
<dbReference type="EC" id="2.7.13.3" evidence="2"/>
<keyword evidence="4" id="KW-0472">Membrane</keyword>
<evidence type="ECO:0000256" key="4">
    <source>
        <dbReference type="SAM" id="Phobius"/>
    </source>
</evidence>
<keyword evidence="4" id="KW-1133">Transmembrane helix</keyword>
<feature type="domain" description="Histidine kinase" evidence="5">
    <location>
        <begin position="350"/>
        <end position="581"/>
    </location>
</feature>
<dbReference type="SUPFAM" id="SSF47384">
    <property type="entry name" value="Homodimeric domain of signal transducing histidine kinase"/>
    <property type="match status" value="1"/>
</dbReference>
<keyword evidence="7" id="KW-1185">Reference proteome</keyword>
<dbReference type="GO" id="GO:0000155">
    <property type="term" value="F:phosphorelay sensor kinase activity"/>
    <property type="evidence" value="ECO:0007669"/>
    <property type="project" value="InterPro"/>
</dbReference>
<dbReference type="KEGG" id="tact:SG35_006985"/>
<feature type="transmembrane region" description="Helical" evidence="4">
    <location>
        <begin position="164"/>
        <end position="188"/>
    </location>
</feature>
<keyword evidence="6" id="KW-0418">Kinase</keyword>
<keyword evidence="4" id="KW-0812">Transmembrane</keyword>
<evidence type="ECO:0000259" key="5">
    <source>
        <dbReference type="PROSITE" id="PS50109"/>
    </source>
</evidence>
<keyword evidence="6" id="KW-0808">Transferase</keyword>
<keyword evidence="3" id="KW-0175">Coiled coil</keyword>
<organism evidence="6 7">
    <name type="scientific">Thalassomonas actiniarum</name>
    <dbReference type="NCBI Taxonomy" id="485447"/>
    <lineage>
        <taxon>Bacteria</taxon>
        <taxon>Pseudomonadati</taxon>
        <taxon>Pseudomonadota</taxon>
        <taxon>Gammaproteobacteria</taxon>
        <taxon>Alteromonadales</taxon>
        <taxon>Colwelliaceae</taxon>
        <taxon>Thalassomonas</taxon>
    </lineage>
</organism>
<dbReference type="InterPro" id="IPR004358">
    <property type="entry name" value="Sig_transdc_His_kin-like_C"/>
</dbReference>
<name>A0AAE9YTA4_9GAMM</name>
<dbReference type="SUPFAM" id="SSF55874">
    <property type="entry name" value="ATPase domain of HSP90 chaperone/DNA topoisomerase II/histidine kinase"/>
    <property type="match status" value="1"/>
</dbReference>
<dbReference type="Pfam" id="PF02518">
    <property type="entry name" value="HATPase_c"/>
    <property type="match status" value="1"/>
</dbReference>
<dbReference type="PROSITE" id="PS50109">
    <property type="entry name" value="HIS_KIN"/>
    <property type="match status" value="1"/>
</dbReference>
<dbReference type="InterPro" id="IPR005467">
    <property type="entry name" value="His_kinase_dom"/>
</dbReference>
<evidence type="ECO:0000256" key="1">
    <source>
        <dbReference type="ARBA" id="ARBA00000085"/>
    </source>
</evidence>
<dbReference type="InterPro" id="IPR036097">
    <property type="entry name" value="HisK_dim/P_sf"/>
</dbReference>
<evidence type="ECO:0000313" key="7">
    <source>
        <dbReference type="Proteomes" id="UP000032568"/>
    </source>
</evidence>
<accession>A0AAE9YTA4</accession>
<dbReference type="RefSeq" id="WP_044835814.1">
    <property type="nucleotide sequence ID" value="NZ_CP059735.1"/>
</dbReference>
<evidence type="ECO:0000313" key="6">
    <source>
        <dbReference type="EMBL" id="WDE00378.1"/>
    </source>
</evidence>
<dbReference type="InterPro" id="IPR003594">
    <property type="entry name" value="HATPase_dom"/>
</dbReference>
<comment type="catalytic activity">
    <reaction evidence="1">
        <text>ATP + protein L-histidine = ADP + protein N-phospho-L-histidine.</text>
        <dbReference type="EC" id="2.7.13.3"/>
    </reaction>
</comment>
<gene>
    <name evidence="6" type="ORF">SG35_006985</name>
</gene>
<dbReference type="EMBL" id="CP059735">
    <property type="protein sequence ID" value="WDE00378.1"/>
    <property type="molecule type" value="Genomic_DNA"/>
</dbReference>
<evidence type="ECO:0000256" key="3">
    <source>
        <dbReference type="SAM" id="Coils"/>
    </source>
</evidence>
<dbReference type="Gene3D" id="1.10.287.130">
    <property type="match status" value="1"/>
</dbReference>
<reference evidence="6 7" key="2">
    <citation type="journal article" date="2022" name="Mar. Drugs">
        <title>Bioassay-Guided Fractionation Leads to the Detection of Cholic Acid Generated by the Rare Thalassomonas sp.</title>
        <authorList>
            <person name="Pheiffer F."/>
            <person name="Schneider Y.K."/>
            <person name="Hansen E.H."/>
            <person name="Andersen J.H."/>
            <person name="Isaksson J."/>
            <person name="Busche T."/>
            <person name="R C."/>
            <person name="Kalinowski J."/>
            <person name="Zyl L.V."/>
            <person name="Trindade M."/>
        </authorList>
    </citation>
    <scope>NUCLEOTIDE SEQUENCE [LARGE SCALE GENOMIC DNA]</scope>
    <source>
        <strain evidence="6 7">A5K-106</strain>
    </source>
</reference>
<dbReference type="Proteomes" id="UP000032568">
    <property type="component" value="Chromosome"/>
</dbReference>
<feature type="transmembrane region" description="Helical" evidence="4">
    <location>
        <begin position="15"/>
        <end position="35"/>
    </location>
</feature>
<dbReference type="AlphaFoldDB" id="A0AAE9YTA4"/>
<reference evidence="6 7" key="1">
    <citation type="journal article" date="2015" name="Genome Announc.">
        <title>Draft Genome Sequences of Marine Isolates of Thalassomonas viridans and Thalassomonas actiniarum.</title>
        <authorList>
            <person name="Olonade I."/>
            <person name="van Zyl L.J."/>
            <person name="Trindade M."/>
        </authorList>
    </citation>
    <scope>NUCLEOTIDE SEQUENCE [LARGE SCALE GENOMIC DNA]</scope>
    <source>
        <strain evidence="6 7">A5K-106</strain>
    </source>
</reference>
<sequence length="581" mass="65506">MKVTSISRKLLARVLSFYFVLTFIVTCGQIVAEYFNTKSHINSELLTLEKTFSGSLTRAVWELNTQQAIDISDGLVAIPMIKGITVTDENNQIIAQLGETAHNASFNFDSAEGGQSEYRNLNSLSEGLFGHTFPLIFEFSGRTTRVGTVTLLSSNEVIFNRIEVGIYFLIGNAIVKTAALVFLFSLAFSQLLTNPLNELTEQIKQLDLDDPEASKLHSMSYEHNELNILEDAYNNLIDELVLFKERLAEVQNELISANHKLDEQNLQLEQEVARKTSSLSTTMLKMEIQQREMLQQQTQLQEENNRRRKTELTLTNTNNDLKSSIIELKKAQERLLEAEKMATLGNLSAEVSHEINTPIGVSITSTSYLSDLIAQIDEDIQNQKLTKRTLDDFIRNAKQSIELLMNNLTRASDLNTSYKQVAVDQISDKIRSINMAKYLHEIIQSLDPKLKKTHHSIEINCSEDINIYSHAGAIAQIFTNLIMNSIVHGFEDIQQGKIIIDISKHEQVLRIHYADNGKGIEEEDLPKLFNMFYTTKATQGGSGLGTHIIYNLVTDTLNGTINAHNGQSRGLHFDIEFADMR</sequence>
<feature type="coiled-coil region" evidence="3">
    <location>
        <begin position="226"/>
        <end position="341"/>
    </location>
</feature>
<protein>
    <recommendedName>
        <fullName evidence="2">histidine kinase</fullName>
        <ecNumber evidence="2">2.7.13.3</ecNumber>
    </recommendedName>
</protein>
<dbReference type="PANTHER" id="PTHR43065">
    <property type="entry name" value="SENSOR HISTIDINE KINASE"/>
    <property type="match status" value="1"/>
</dbReference>
<dbReference type="Gene3D" id="3.30.565.10">
    <property type="entry name" value="Histidine kinase-like ATPase, C-terminal domain"/>
    <property type="match status" value="1"/>
</dbReference>
<evidence type="ECO:0000256" key="2">
    <source>
        <dbReference type="ARBA" id="ARBA00012438"/>
    </source>
</evidence>
<dbReference type="InterPro" id="IPR036890">
    <property type="entry name" value="HATPase_C_sf"/>
</dbReference>
<dbReference type="PANTHER" id="PTHR43065:SF47">
    <property type="match status" value="1"/>
</dbReference>
<dbReference type="SMART" id="SM00387">
    <property type="entry name" value="HATPase_c"/>
    <property type="match status" value="1"/>
</dbReference>